<dbReference type="RefSeq" id="WP_091813804.1">
    <property type="nucleotide sequence ID" value="NZ_CP091792.1"/>
</dbReference>
<accession>A0A1G7S9P7</accession>
<protein>
    <recommendedName>
        <fullName evidence="5">Esterase</fullName>
    </recommendedName>
</protein>
<evidence type="ECO:0008006" key="5">
    <source>
        <dbReference type="Google" id="ProtNLM"/>
    </source>
</evidence>
<reference evidence="1 4" key="2">
    <citation type="submission" date="2016-10" db="EMBL/GenBank/DDBJ databases">
        <authorList>
            <person name="de Groot N.N."/>
        </authorList>
    </citation>
    <scope>NUCLEOTIDE SEQUENCE [LARGE SCALE GENOMIC DNA]</scope>
    <source>
        <strain evidence="4">BP1-145</strain>
        <strain evidence="1">BP1-148</strain>
    </source>
</reference>
<dbReference type="Gene3D" id="3.40.50.1820">
    <property type="entry name" value="alpha/beta hydrolase"/>
    <property type="match status" value="1"/>
</dbReference>
<accession>A0A1H0F6W0</accession>
<evidence type="ECO:0000313" key="3">
    <source>
        <dbReference type="Proteomes" id="UP000198779"/>
    </source>
</evidence>
<dbReference type="Proteomes" id="UP000198779">
    <property type="component" value="Unassembled WGS sequence"/>
</dbReference>
<evidence type="ECO:0000313" key="2">
    <source>
        <dbReference type="EMBL" id="SDN90344.1"/>
    </source>
</evidence>
<dbReference type="SUPFAM" id="SSF53474">
    <property type="entry name" value="alpha/beta-Hydrolases"/>
    <property type="match status" value="1"/>
</dbReference>
<dbReference type="InterPro" id="IPR023214">
    <property type="entry name" value="HAD_sf"/>
</dbReference>
<evidence type="ECO:0000313" key="4">
    <source>
        <dbReference type="Proteomes" id="UP000199134"/>
    </source>
</evidence>
<sequence length="337" mass="39406">MEQQNQYVKQFPELMKGKTVMYLHGFGSSGQSGTVTRLRTILPNANVIAPDLPIHPEEAQALLRELCEKEQPDLILGTSMGGMYTEQLYGYDRICMNPALCLADTMQQHGMTGTQTFQNPRLDGVQQFYVDKALVKEYRQVSEQRFSGLEGLSDEELEKERNRVYGLFGDKDDLVDTFDMFRERYPKAAHFHGEHRMDDRSFMHAVVPVIRWIDDRQENRQRPIIYIGIETLVDAYNKPNSSSQKAVRLLIENYQVYFVCEDEYPAEKRWGRWLEEYVNVPAWRHTIYTHRRDLLYGDYLISKKKEGDTMATLLEYGSDTFKTWEDIIEYFSRLGGQ</sequence>
<dbReference type="STRING" id="645274.SAMN04487901_101217"/>
<dbReference type="AlphaFoldDB" id="A0A1H0F6W0"/>
<reference evidence="2 3" key="1">
    <citation type="submission" date="2016-10" db="EMBL/GenBank/DDBJ databases">
        <authorList>
            <person name="Varghese N."/>
            <person name="Submissions S."/>
        </authorList>
    </citation>
    <scope>NUCLEOTIDE SEQUENCE</scope>
    <source>
        <strain evidence="2">BP1-145</strain>
        <strain evidence="3">BP1-148</strain>
    </source>
</reference>
<dbReference type="EMBL" id="FNIW01000005">
    <property type="protein sequence ID" value="SDN90344.1"/>
    <property type="molecule type" value="Genomic_DNA"/>
</dbReference>
<dbReference type="InterPro" id="IPR008886">
    <property type="entry name" value="UPF0227/Esterase_YqiA"/>
</dbReference>
<dbReference type="Proteomes" id="UP000199134">
    <property type="component" value="Unassembled WGS sequence"/>
</dbReference>
<gene>
    <name evidence="2" type="ORF">SAMN04487900_10521</name>
    <name evidence="1" type="ORF">SAMN04487901_101217</name>
</gene>
<name>A0A1H0F6W0_9BACT</name>
<dbReference type="InterPro" id="IPR029058">
    <property type="entry name" value="AB_hydrolase_fold"/>
</dbReference>
<proteinExistence type="predicted"/>
<organism evidence="2 4">
    <name type="scientific">Prevotella communis</name>
    <dbReference type="NCBI Taxonomy" id="2913614"/>
    <lineage>
        <taxon>Bacteria</taxon>
        <taxon>Pseudomonadati</taxon>
        <taxon>Bacteroidota</taxon>
        <taxon>Bacteroidia</taxon>
        <taxon>Bacteroidales</taxon>
        <taxon>Prevotellaceae</taxon>
        <taxon>Prevotella</taxon>
    </lineage>
</organism>
<dbReference type="Gene3D" id="3.40.50.1000">
    <property type="entry name" value="HAD superfamily/HAD-like"/>
    <property type="match status" value="1"/>
</dbReference>
<dbReference type="Pfam" id="PF05728">
    <property type="entry name" value="UPF0227"/>
    <property type="match status" value="1"/>
</dbReference>
<evidence type="ECO:0000313" key="1">
    <source>
        <dbReference type="EMBL" id="SDG18900.1"/>
    </source>
</evidence>
<dbReference type="OrthoDB" id="9814831at2"/>
<dbReference type="EMBL" id="FNCQ01000001">
    <property type="protein sequence ID" value="SDG18900.1"/>
    <property type="molecule type" value="Genomic_DNA"/>
</dbReference>
<keyword evidence="3" id="KW-1185">Reference proteome</keyword>